<evidence type="ECO:0000259" key="2">
    <source>
        <dbReference type="PROSITE" id="PS50041"/>
    </source>
</evidence>
<keyword evidence="1" id="KW-0732">Signal</keyword>
<feature type="chain" id="PRO_5029866813" description="C-type lectin domain-containing protein" evidence="1">
    <location>
        <begin position="23"/>
        <end position="201"/>
    </location>
</feature>
<feature type="domain" description="C-type lectin" evidence="2">
    <location>
        <begin position="41"/>
        <end position="158"/>
    </location>
</feature>
<dbReference type="PANTHER" id="PTHR22801">
    <property type="entry name" value="LITHOSTATHINE"/>
    <property type="match status" value="1"/>
</dbReference>
<evidence type="ECO:0000256" key="1">
    <source>
        <dbReference type="SAM" id="SignalP"/>
    </source>
</evidence>
<name>A0A7J7K7T7_BUGNE</name>
<dbReference type="SMART" id="SM00034">
    <property type="entry name" value="CLECT"/>
    <property type="match status" value="1"/>
</dbReference>
<evidence type="ECO:0000313" key="3">
    <source>
        <dbReference type="EMBL" id="KAF6034307.1"/>
    </source>
</evidence>
<accession>A0A7J7K7T7</accession>
<dbReference type="Gene3D" id="3.10.100.10">
    <property type="entry name" value="Mannose-Binding Protein A, subunit A"/>
    <property type="match status" value="1"/>
</dbReference>
<dbReference type="PROSITE" id="PS51257">
    <property type="entry name" value="PROKAR_LIPOPROTEIN"/>
    <property type="match status" value="1"/>
</dbReference>
<reference evidence="3" key="1">
    <citation type="submission" date="2020-06" db="EMBL/GenBank/DDBJ databases">
        <title>Draft genome of Bugula neritina, a colonial animal packing powerful symbionts and potential medicines.</title>
        <authorList>
            <person name="Rayko M."/>
        </authorList>
    </citation>
    <scope>NUCLEOTIDE SEQUENCE [LARGE SCALE GENOMIC DNA]</scope>
    <source>
        <strain evidence="3">Kwan_BN1</strain>
    </source>
</reference>
<keyword evidence="4" id="KW-1185">Reference proteome</keyword>
<dbReference type="SUPFAM" id="SSF56436">
    <property type="entry name" value="C-type lectin-like"/>
    <property type="match status" value="1"/>
</dbReference>
<feature type="signal peptide" evidence="1">
    <location>
        <begin position="1"/>
        <end position="22"/>
    </location>
</feature>
<evidence type="ECO:0000313" key="4">
    <source>
        <dbReference type="Proteomes" id="UP000593567"/>
    </source>
</evidence>
<dbReference type="AlphaFoldDB" id="A0A7J7K7T7"/>
<dbReference type="InterPro" id="IPR001304">
    <property type="entry name" value="C-type_lectin-like"/>
</dbReference>
<dbReference type="OrthoDB" id="441660at2759"/>
<dbReference type="Proteomes" id="UP000593567">
    <property type="component" value="Unassembled WGS sequence"/>
</dbReference>
<dbReference type="PANTHER" id="PTHR22801:SF63">
    <property type="entry name" value="C-TYPE LECTIN DOMAIN-CONTAINING PROTEIN"/>
    <property type="match status" value="1"/>
</dbReference>
<protein>
    <recommendedName>
        <fullName evidence="2">C-type lectin domain-containing protein</fullName>
    </recommendedName>
</protein>
<comment type="caution">
    <text evidence="3">The sequence shown here is derived from an EMBL/GenBank/DDBJ whole genome shotgun (WGS) entry which is preliminary data.</text>
</comment>
<dbReference type="InterPro" id="IPR050801">
    <property type="entry name" value="Ca-Dep_Lectins_ImmuneDev"/>
</dbReference>
<organism evidence="3 4">
    <name type="scientific">Bugula neritina</name>
    <name type="common">Brown bryozoan</name>
    <name type="synonym">Sertularia neritina</name>
    <dbReference type="NCBI Taxonomy" id="10212"/>
    <lineage>
        <taxon>Eukaryota</taxon>
        <taxon>Metazoa</taxon>
        <taxon>Spiralia</taxon>
        <taxon>Lophotrochozoa</taxon>
        <taxon>Bryozoa</taxon>
        <taxon>Gymnolaemata</taxon>
        <taxon>Cheilostomatida</taxon>
        <taxon>Flustrina</taxon>
        <taxon>Buguloidea</taxon>
        <taxon>Bugulidae</taxon>
        <taxon>Bugula</taxon>
    </lineage>
</organism>
<dbReference type="Pfam" id="PF00059">
    <property type="entry name" value="Lectin_C"/>
    <property type="match status" value="1"/>
</dbReference>
<proteinExistence type="predicted"/>
<dbReference type="PROSITE" id="PS50041">
    <property type="entry name" value="C_TYPE_LECTIN_2"/>
    <property type="match status" value="1"/>
</dbReference>
<dbReference type="InterPro" id="IPR016186">
    <property type="entry name" value="C-type_lectin-like/link_sf"/>
</dbReference>
<gene>
    <name evidence="3" type="ORF">EB796_007384</name>
</gene>
<dbReference type="EMBL" id="VXIV02001104">
    <property type="protein sequence ID" value="KAF6034307.1"/>
    <property type="molecule type" value="Genomic_DNA"/>
</dbReference>
<sequence length="201" mass="22555">MNRKTVALICVVWAAYVAGASSTACNDALSSCPRGYLYNPHSMSCFKISTQEKNWDDAKAACQSVGDRLAVFDSLETISWAKHMRKTHQDWIPYIDNYLWIGGRDFHGRWQWEGNIRKDIVVADWREDQPDNHKGAPQDCIGLFGKSGELQWNDVTCSSALINIIFIKLCDIFKLLPSDGLQGFLAESVRGEITSSLFGLS</sequence>
<dbReference type="InterPro" id="IPR016187">
    <property type="entry name" value="CTDL_fold"/>
</dbReference>